<dbReference type="Pfam" id="PF00270">
    <property type="entry name" value="DEAD"/>
    <property type="match status" value="1"/>
</dbReference>
<dbReference type="GO" id="GO:0006270">
    <property type="term" value="P:DNA replication initiation"/>
    <property type="evidence" value="ECO:0007669"/>
    <property type="project" value="TreeGrafter"/>
</dbReference>
<dbReference type="NCBIfam" id="TIGR00595">
    <property type="entry name" value="priA"/>
    <property type="match status" value="1"/>
</dbReference>
<accession>A0A4Q9RA13</accession>
<evidence type="ECO:0000256" key="10">
    <source>
        <dbReference type="ARBA" id="ARBA00023235"/>
    </source>
</evidence>
<keyword evidence="3 12" id="KW-0479">Metal-binding</keyword>
<dbReference type="CDD" id="cd18804">
    <property type="entry name" value="SF2_C_priA"/>
    <property type="match status" value="1"/>
</dbReference>
<evidence type="ECO:0000256" key="12">
    <source>
        <dbReference type="HAMAP-Rule" id="MF_00983"/>
    </source>
</evidence>
<feature type="binding site" evidence="12">
    <location>
        <position position="483"/>
    </location>
    <ligand>
        <name>Zn(2+)</name>
        <dbReference type="ChEBI" id="CHEBI:29105"/>
        <label>1</label>
    </ligand>
</feature>
<dbReference type="Proteomes" id="UP000293172">
    <property type="component" value="Unassembled WGS sequence"/>
</dbReference>
<keyword evidence="6 12" id="KW-0347">Helicase</keyword>
<dbReference type="SMART" id="SM00490">
    <property type="entry name" value="HELICc"/>
    <property type="match status" value="1"/>
</dbReference>
<dbReference type="OrthoDB" id="9759544at2"/>
<dbReference type="Gene3D" id="3.40.1440.60">
    <property type="entry name" value="PriA, 3(prime) DNA-binding domain"/>
    <property type="match status" value="1"/>
</dbReference>
<dbReference type="EC" id="5.6.2.4" evidence="12"/>
<evidence type="ECO:0000256" key="2">
    <source>
        <dbReference type="ARBA" id="ARBA00022705"/>
    </source>
</evidence>
<dbReference type="GO" id="GO:0006310">
    <property type="term" value="P:DNA recombination"/>
    <property type="evidence" value="ECO:0007669"/>
    <property type="project" value="InterPro"/>
</dbReference>
<keyword evidence="8 12" id="KW-0067">ATP-binding</keyword>
<dbReference type="SMART" id="SM00487">
    <property type="entry name" value="DEXDc"/>
    <property type="match status" value="1"/>
</dbReference>
<keyword evidence="1 12" id="KW-0639">Primosome</keyword>
<dbReference type="PROSITE" id="PS51194">
    <property type="entry name" value="HELICASE_CTER"/>
    <property type="match status" value="1"/>
</dbReference>
<feature type="binding site" evidence="12">
    <location>
        <position position="443"/>
    </location>
    <ligand>
        <name>Zn(2+)</name>
        <dbReference type="ChEBI" id="CHEBI:29105"/>
        <label>1</label>
    </ligand>
</feature>
<dbReference type="InterPro" id="IPR040498">
    <property type="entry name" value="PriA_CRR"/>
</dbReference>
<dbReference type="GO" id="GO:0016887">
    <property type="term" value="F:ATP hydrolysis activity"/>
    <property type="evidence" value="ECO:0007669"/>
    <property type="project" value="RHEA"/>
</dbReference>
<dbReference type="Pfam" id="PF18074">
    <property type="entry name" value="PriA_C"/>
    <property type="match status" value="1"/>
</dbReference>
<evidence type="ECO:0000256" key="11">
    <source>
        <dbReference type="ARBA" id="ARBA00048988"/>
    </source>
</evidence>
<dbReference type="Pfam" id="PF18319">
    <property type="entry name" value="Zn_ribbon_PriA"/>
    <property type="match status" value="1"/>
</dbReference>
<evidence type="ECO:0000256" key="4">
    <source>
        <dbReference type="ARBA" id="ARBA00022741"/>
    </source>
</evidence>
<comment type="subunit">
    <text evidence="12">Component of the replication restart primosome.</text>
</comment>
<feature type="binding site" evidence="12">
    <location>
        <position position="449"/>
    </location>
    <ligand>
        <name>Zn(2+)</name>
        <dbReference type="ChEBI" id="CHEBI:29105"/>
        <label>2</label>
    </ligand>
</feature>
<dbReference type="FunFam" id="3.40.50.300:FF:000489">
    <property type="entry name" value="Primosome assembly protein PriA"/>
    <property type="match status" value="1"/>
</dbReference>
<dbReference type="InterPro" id="IPR027417">
    <property type="entry name" value="P-loop_NTPase"/>
</dbReference>
<dbReference type="NCBIfam" id="NF004065">
    <property type="entry name" value="PRK05580.1-1"/>
    <property type="match status" value="1"/>
</dbReference>
<reference evidence="15 16" key="1">
    <citation type="submission" date="2018-06" db="EMBL/GenBank/DDBJ databases">
        <title>Three novel Pseudomonas species isolated from symptomatic oak.</title>
        <authorList>
            <person name="Bueno-Gonzalez V."/>
            <person name="Brady C."/>
        </authorList>
    </citation>
    <scope>NUCLEOTIDE SEQUENCE [LARGE SCALE GENOMIC DNA]</scope>
    <source>
        <strain evidence="15 16">P6B</strain>
    </source>
</reference>
<comment type="caution">
    <text evidence="15">The sequence shown here is derived from an EMBL/GenBank/DDBJ whole genome shotgun (WGS) entry which is preliminary data.</text>
</comment>
<protein>
    <recommendedName>
        <fullName evidence="12">Replication restart protein PriA</fullName>
    </recommendedName>
    <alternativeName>
        <fullName evidence="12">ATP-dependent DNA helicase PriA</fullName>
        <ecNumber evidence="12">5.6.2.4</ecNumber>
    </alternativeName>
    <alternativeName>
        <fullName evidence="12">DNA 3'-5' helicase PriA</fullName>
    </alternativeName>
</protein>
<evidence type="ECO:0000256" key="8">
    <source>
        <dbReference type="ARBA" id="ARBA00022840"/>
    </source>
</evidence>
<feature type="binding site" evidence="12">
    <location>
        <position position="440"/>
    </location>
    <ligand>
        <name>Zn(2+)</name>
        <dbReference type="ChEBI" id="CHEBI:29105"/>
        <label>1</label>
    </ligand>
</feature>
<evidence type="ECO:0000256" key="1">
    <source>
        <dbReference type="ARBA" id="ARBA00022515"/>
    </source>
</evidence>
<name>A0A4Q9RA13_9GAMM</name>
<dbReference type="PANTHER" id="PTHR30580:SF0">
    <property type="entry name" value="PRIMOSOMAL PROTEIN N"/>
    <property type="match status" value="1"/>
</dbReference>
<keyword evidence="4 12" id="KW-0547">Nucleotide-binding</keyword>
<dbReference type="SUPFAM" id="SSF52540">
    <property type="entry name" value="P-loop containing nucleoside triphosphate hydrolases"/>
    <property type="match status" value="2"/>
</dbReference>
<dbReference type="Gene3D" id="3.40.50.300">
    <property type="entry name" value="P-loop containing nucleotide triphosphate hydrolases"/>
    <property type="match status" value="2"/>
</dbReference>
<dbReference type="AlphaFoldDB" id="A0A4Q9RA13"/>
<dbReference type="GO" id="GO:0043138">
    <property type="term" value="F:3'-5' DNA helicase activity"/>
    <property type="evidence" value="ECO:0007669"/>
    <property type="project" value="UniProtKB-EC"/>
</dbReference>
<comment type="catalytic activity">
    <reaction evidence="12">
        <text>Couples ATP hydrolysis with the unwinding of duplex DNA by translocating in the 3'-5' direction.</text>
        <dbReference type="EC" id="5.6.2.4"/>
    </reaction>
</comment>
<feature type="binding site" evidence="12">
    <location>
        <position position="480"/>
    </location>
    <ligand>
        <name>Zn(2+)</name>
        <dbReference type="ChEBI" id="CHEBI:29105"/>
        <label>1</label>
    </ligand>
</feature>
<dbReference type="GO" id="GO:1990077">
    <property type="term" value="C:primosome complex"/>
    <property type="evidence" value="ECO:0007669"/>
    <property type="project" value="UniProtKB-UniRule"/>
</dbReference>
<dbReference type="InterPro" id="IPR014001">
    <property type="entry name" value="Helicase_ATP-bd"/>
</dbReference>
<comment type="function">
    <text evidence="12">Initiates the restart of stalled replication forks, which reloads the replicative helicase on sites other than the origin of replication. Recognizes and binds to abandoned replication forks and remodels them to uncover a helicase loading site. Promotes assembly of the primosome at these replication forks.</text>
</comment>
<evidence type="ECO:0000256" key="7">
    <source>
        <dbReference type="ARBA" id="ARBA00022833"/>
    </source>
</evidence>
<comment type="cofactor">
    <cofactor evidence="12">
        <name>Zn(2+)</name>
        <dbReference type="ChEBI" id="CHEBI:29105"/>
    </cofactor>
    <text evidence="12">Binds 2 zinc ions per subunit.</text>
</comment>
<evidence type="ECO:0000256" key="6">
    <source>
        <dbReference type="ARBA" id="ARBA00022806"/>
    </source>
</evidence>
<dbReference type="PROSITE" id="PS51192">
    <property type="entry name" value="HELICASE_ATP_BIND_1"/>
    <property type="match status" value="1"/>
</dbReference>
<feature type="binding site" evidence="12">
    <location>
        <position position="467"/>
    </location>
    <ligand>
        <name>Zn(2+)</name>
        <dbReference type="ChEBI" id="CHEBI:29105"/>
        <label>2</label>
    </ligand>
</feature>
<dbReference type="HAMAP" id="MF_00983">
    <property type="entry name" value="PriA"/>
    <property type="match status" value="1"/>
</dbReference>
<dbReference type="Pfam" id="PF17764">
    <property type="entry name" value="PriA_3primeBD"/>
    <property type="match status" value="1"/>
</dbReference>
<dbReference type="RefSeq" id="WP_131197228.1">
    <property type="nucleotide sequence ID" value="NZ_QJUL01000002.1"/>
</dbReference>
<feature type="binding site" evidence="12">
    <location>
        <position position="452"/>
    </location>
    <ligand>
        <name>Zn(2+)</name>
        <dbReference type="ChEBI" id="CHEBI:29105"/>
        <label>2</label>
    </ligand>
</feature>
<keyword evidence="5 12" id="KW-0378">Hydrolase</keyword>
<evidence type="ECO:0000313" key="15">
    <source>
        <dbReference type="EMBL" id="TBU97030.1"/>
    </source>
</evidence>
<dbReference type="InterPro" id="IPR005259">
    <property type="entry name" value="PriA"/>
</dbReference>
<dbReference type="GO" id="GO:0005524">
    <property type="term" value="F:ATP binding"/>
    <property type="evidence" value="ECO:0007669"/>
    <property type="project" value="UniProtKB-UniRule"/>
</dbReference>
<dbReference type="InterPro" id="IPR041236">
    <property type="entry name" value="PriA_C"/>
</dbReference>
<feature type="domain" description="Helicase C-terminal" evidence="14">
    <location>
        <begin position="457"/>
        <end position="632"/>
    </location>
</feature>
<keyword evidence="7 12" id="KW-0862">Zinc</keyword>
<keyword evidence="2 12" id="KW-0235">DNA replication</keyword>
<evidence type="ECO:0000256" key="5">
    <source>
        <dbReference type="ARBA" id="ARBA00022801"/>
    </source>
</evidence>
<dbReference type="Pfam" id="PF00271">
    <property type="entry name" value="Helicase_C"/>
    <property type="match status" value="1"/>
</dbReference>
<evidence type="ECO:0000313" key="16">
    <source>
        <dbReference type="Proteomes" id="UP000293172"/>
    </source>
</evidence>
<dbReference type="InterPro" id="IPR011545">
    <property type="entry name" value="DEAD/DEAH_box_helicase_dom"/>
</dbReference>
<evidence type="ECO:0000259" key="14">
    <source>
        <dbReference type="PROSITE" id="PS51194"/>
    </source>
</evidence>
<evidence type="ECO:0000256" key="3">
    <source>
        <dbReference type="ARBA" id="ARBA00022723"/>
    </source>
</evidence>
<comment type="similarity">
    <text evidence="12">Belongs to the helicase family. PriA subfamily.</text>
</comment>
<sequence>MPDAILRLALPSPLRRLFDYRAPPGVSARDLQPGARLRVPFGRRELIGVLVEVCEHSEVPADKLKPALQLLDLQSPLPPALFRLCQWTAQYYQHSLGDTLNWALPVLLRQGEPAEARQERFWLIAEGARQDDPRLARAPRQRAALKTIAQHPHGVAHQLLSQLQINKDSLDLLREKGLVRLEVRRQASSERHANWLAQPELPLNVEQRAAAEAVRAGFDSFNAFLLAGVTGSGKTEVYLQLIRETLEAGKQALVLIPEINLGPQTLARFERRFNARIALLHSAVNDRERLDAWLAARDGEADIIIGTRSALFTPMKRPGLIIIDEEHDASYKQQEGLRYHARDLAVVRAHQENVPILLGSATPSLESLHNAHSGRYAMLRLNQRAGGAQAPRFLRLDIKSRPLDAGISGPMQQAIAQTLAAGQQVLVFLNRRGFAPTLLCHECGWLSECPRCDARMTVHQRSHELRCHHCGHVERQPSNCPSCNNVDLRPVGAGTERAEERLEILFPGVPVLRVDRDSTSRKEAMNTLFNTVQRGEPCILVGTQMLAKGHHFPRVTLVAILDADGGLFSADFRASERMAQLIVQVAGRAGRAEEPGKVIIQSHLADHPLLVQLTEQGYFAFAEQALSERRAAGLPPFCHLALLRAEAHKPGQAEGFLDDACSEAERLLGDLQLSGIELLGPVPAPMERRAGRYRAQLLLQANARAPLHRLLAHWLPILESMPSGRAVRWSLDVDPIDLF</sequence>
<dbReference type="NCBIfam" id="NF004067">
    <property type="entry name" value="PRK05580.1-4"/>
    <property type="match status" value="1"/>
</dbReference>
<gene>
    <name evidence="12" type="primary">priA</name>
    <name evidence="15" type="ORF">DNK44_02255</name>
</gene>
<dbReference type="InterPro" id="IPR042115">
    <property type="entry name" value="PriA_3primeBD_sf"/>
</dbReference>
<feature type="binding site" evidence="12">
    <location>
        <position position="470"/>
    </location>
    <ligand>
        <name>Zn(2+)</name>
        <dbReference type="ChEBI" id="CHEBI:29105"/>
        <label>2</label>
    </ligand>
</feature>
<dbReference type="FunFam" id="3.40.1440.60:FF:000001">
    <property type="entry name" value="Primosomal protein N"/>
    <property type="match status" value="1"/>
</dbReference>
<feature type="domain" description="Helicase ATP-binding" evidence="13">
    <location>
        <begin position="215"/>
        <end position="381"/>
    </location>
</feature>
<organism evidence="15 16">
    <name type="scientific">Phytopseudomonas dryadis</name>
    <dbReference type="NCBI Taxonomy" id="2487520"/>
    <lineage>
        <taxon>Bacteria</taxon>
        <taxon>Pseudomonadati</taxon>
        <taxon>Pseudomonadota</taxon>
        <taxon>Gammaproteobacteria</taxon>
        <taxon>Pseudomonadales</taxon>
        <taxon>Pseudomonadaceae</taxon>
        <taxon>Phytopseudomonas</taxon>
    </lineage>
</organism>
<dbReference type="PANTHER" id="PTHR30580">
    <property type="entry name" value="PRIMOSOMAL PROTEIN N"/>
    <property type="match status" value="1"/>
</dbReference>
<evidence type="ECO:0000259" key="13">
    <source>
        <dbReference type="PROSITE" id="PS51192"/>
    </source>
</evidence>
<dbReference type="GO" id="GO:0008270">
    <property type="term" value="F:zinc ion binding"/>
    <property type="evidence" value="ECO:0007669"/>
    <property type="project" value="UniProtKB-UniRule"/>
</dbReference>
<dbReference type="InterPro" id="IPR001650">
    <property type="entry name" value="Helicase_C-like"/>
</dbReference>
<dbReference type="GO" id="GO:0003677">
    <property type="term" value="F:DNA binding"/>
    <property type="evidence" value="ECO:0007669"/>
    <property type="project" value="UniProtKB-UniRule"/>
</dbReference>
<comment type="catalytic activity">
    <reaction evidence="11 12">
        <text>ATP + H2O = ADP + phosphate + H(+)</text>
        <dbReference type="Rhea" id="RHEA:13065"/>
        <dbReference type="ChEBI" id="CHEBI:15377"/>
        <dbReference type="ChEBI" id="CHEBI:15378"/>
        <dbReference type="ChEBI" id="CHEBI:30616"/>
        <dbReference type="ChEBI" id="CHEBI:43474"/>
        <dbReference type="ChEBI" id="CHEBI:456216"/>
        <dbReference type="EC" id="5.6.2.4"/>
    </reaction>
</comment>
<evidence type="ECO:0000256" key="9">
    <source>
        <dbReference type="ARBA" id="ARBA00023125"/>
    </source>
</evidence>
<dbReference type="CDD" id="cd17929">
    <property type="entry name" value="DEXHc_priA"/>
    <property type="match status" value="1"/>
</dbReference>
<dbReference type="EMBL" id="QJUL01000002">
    <property type="protein sequence ID" value="TBU97030.1"/>
    <property type="molecule type" value="Genomic_DNA"/>
</dbReference>
<dbReference type="GO" id="GO:0006269">
    <property type="term" value="P:DNA replication, synthesis of primer"/>
    <property type="evidence" value="ECO:0007669"/>
    <property type="project" value="UniProtKB-KW"/>
</dbReference>
<proteinExistence type="inferred from homology"/>
<dbReference type="GO" id="GO:0006302">
    <property type="term" value="P:double-strand break repair"/>
    <property type="evidence" value="ECO:0007669"/>
    <property type="project" value="InterPro"/>
</dbReference>
<dbReference type="InterPro" id="IPR041222">
    <property type="entry name" value="PriA_3primeBD"/>
</dbReference>
<keyword evidence="9 12" id="KW-0238">DNA-binding</keyword>
<keyword evidence="10 12" id="KW-0413">Isomerase</keyword>